<protein>
    <recommendedName>
        <fullName evidence="5">ATP/GTP-binding protein</fullName>
    </recommendedName>
</protein>
<evidence type="ECO:0008006" key="5">
    <source>
        <dbReference type="Google" id="ProtNLM"/>
    </source>
</evidence>
<sequence length="305" mass="31829">MTRLLTALLLSSALAACSPSEPEAQAPTPDAQTTSVETAPAPQSVILQPLWQLDGFEAPESVIEADDGTTLYVSNVGGDGSAQDNNGVISKIGMDGAMINRNWVAGTEALPLHGPKGMALVNGTLVVTDIDHVVLIDTEASNIIKRIPAEGAGFLNDAVAGPDGTALISDSANARIYSVQDDVATIWLEDERLGGVNGLHNDGDRLLVTTMDGGELLSVDWDTKAITGLASGMENADGIGLRSDGSYIISSWPGQLWHVQDGEAPTLLQDTSGDTPILMNDILLSGDTLVTPNWMPGTVRGYGVE</sequence>
<evidence type="ECO:0000256" key="1">
    <source>
        <dbReference type="SAM" id="MobiDB-lite"/>
    </source>
</evidence>
<dbReference type="EMBL" id="BSNK01000002">
    <property type="protein sequence ID" value="GLQ24075.1"/>
    <property type="molecule type" value="Genomic_DNA"/>
</dbReference>
<evidence type="ECO:0000313" key="3">
    <source>
        <dbReference type="EMBL" id="GLQ24075.1"/>
    </source>
</evidence>
<dbReference type="RefSeq" id="WP_284390142.1">
    <property type="nucleotide sequence ID" value="NZ_BSNK01000002.1"/>
</dbReference>
<dbReference type="Proteomes" id="UP001161391">
    <property type="component" value="Unassembled WGS sequence"/>
</dbReference>
<evidence type="ECO:0000256" key="2">
    <source>
        <dbReference type="SAM" id="SignalP"/>
    </source>
</evidence>
<proteinExistence type="predicted"/>
<reference evidence="3" key="1">
    <citation type="journal article" date="2014" name="Int. J. Syst. Evol. Microbiol.">
        <title>Complete genome of a new Firmicutes species belonging to the dominant human colonic microbiota ('Ruminococcus bicirculans') reveals two chromosomes and a selective capacity to utilize plant glucans.</title>
        <authorList>
            <consortium name="NISC Comparative Sequencing Program"/>
            <person name="Wegmann U."/>
            <person name="Louis P."/>
            <person name="Goesmann A."/>
            <person name="Henrissat B."/>
            <person name="Duncan S.H."/>
            <person name="Flint H.J."/>
        </authorList>
    </citation>
    <scope>NUCLEOTIDE SEQUENCE</scope>
    <source>
        <strain evidence="3">NBRC 108219</strain>
    </source>
</reference>
<feature type="signal peptide" evidence="2">
    <location>
        <begin position="1"/>
        <end position="15"/>
    </location>
</feature>
<dbReference type="SUPFAM" id="SSF101898">
    <property type="entry name" value="NHL repeat"/>
    <property type="match status" value="1"/>
</dbReference>
<keyword evidence="4" id="KW-1185">Reference proteome</keyword>
<feature type="region of interest" description="Disordered" evidence="1">
    <location>
        <begin position="19"/>
        <end position="39"/>
    </location>
</feature>
<organism evidence="3 4">
    <name type="scientific">Algimonas ampicilliniresistens</name>
    <dbReference type="NCBI Taxonomy" id="1298735"/>
    <lineage>
        <taxon>Bacteria</taxon>
        <taxon>Pseudomonadati</taxon>
        <taxon>Pseudomonadota</taxon>
        <taxon>Alphaproteobacteria</taxon>
        <taxon>Maricaulales</taxon>
        <taxon>Robiginitomaculaceae</taxon>
        <taxon>Algimonas</taxon>
    </lineage>
</organism>
<dbReference type="PROSITE" id="PS51257">
    <property type="entry name" value="PROKAR_LIPOPROTEIN"/>
    <property type="match status" value="1"/>
</dbReference>
<accession>A0ABQ5V9G0</accession>
<feature type="chain" id="PRO_5046931462" description="ATP/GTP-binding protein" evidence="2">
    <location>
        <begin position="16"/>
        <end position="305"/>
    </location>
</feature>
<keyword evidence="2" id="KW-0732">Signal</keyword>
<name>A0ABQ5V9G0_9PROT</name>
<evidence type="ECO:0000313" key="4">
    <source>
        <dbReference type="Proteomes" id="UP001161391"/>
    </source>
</evidence>
<comment type="caution">
    <text evidence="3">The sequence shown here is derived from an EMBL/GenBank/DDBJ whole genome shotgun (WGS) entry which is preliminary data.</text>
</comment>
<gene>
    <name evidence="3" type="ORF">GCM10007853_19490</name>
</gene>
<dbReference type="Gene3D" id="2.120.10.30">
    <property type="entry name" value="TolB, C-terminal domain"/>
    <property type="match status" value="1"/>
</dbReference>
<dbReference type="InterPro" id="IPR011042">
    <property type="entry name" value="6-blade_b-propeller_TolB-like"/>
</dbReference>
<reference evidence="3" key="2">
    <citation type="submission" date="2023-01" db="EMBL/GenBank/DDBJ databases">
        <title>Draft genome sequence of Algimonas ampicilliniresistens strain NBRC 108219.</title>
        <authorList>
            <person name="Sun Q."/>
            <person name="Mori K."/>
        </authorList>
    </citation>
    <scope>NUCLEOTIDE SEQUENCE</scope>
    <source>
        <strain evidence="3">NBRC 108219</strain>
    </source>
</reference>